<dbReference type="Proteomes" id="UP001597338">
    <property type="component" value="Unassembled WGS sequence"/>
</dbReference>
<dbReference type="RefSeq" id="WP_377200523.1">
    <property type="nucleotide sequence ID" value="NZ_JBHUHF010000001.1"/>
</dbReference>
<gene>
    <name evidence="1" type="ORF">ACFSL2_25505</name>
</gene>
<sequence length="236" mass="25470">MSYDILAFDPVTVVDADFPAWWEVQSQWPEDHSYDNPEVTTASLRAFYDELIQAFPPMNGPGAPAEDAWRSDAALESRLSDYSIGTSLIYGAFAWSQAGTARATFTALAAKHGVAAALVSDDGSILRPTETRPQIVCLCGSARFVEEFRAVNRDLTLAGAIVVAPAELEHAGGQNTDEQKAALGVLHLAKIDLADRILVVNPGGYIGESTRREIRYAQQTGKPVEYTEALDGVVTP</sequence>
<reference evidence="2" key="1">
    <citation type="journal article" date="2019" name="Int. J. Syst. Evol. Microbiol.">
        <title>The Global Catalogue of Microorganisms (GCM) 10K type strain sequencing project: providing services to taxonomists for standard genome sequencing and annotation.</title>
        <authorList>
            <consortium name="The Broad Institute Genomics Platform"/>
            <consortium name="The Broad Institute Genome Sequencing Center for Infectious Disease"/>
            <person name="Wu L."/>
            <person name="Ma J."/>
        </authorList>
    </citation>
    <scope>NUCLEOTIDE SEQUENCE [LARGE SCALE GENOMIC DNA]</scope>
    <source>
        <strain evidence="2">CCM 7043</strain>
    </source>
</reference>
<keyword evidence="2" id="KW-1185">Reference proteome</keyword>
<comment type="caution">
    <text evidence="1">The sequence shown here is derived from an EMBL/GenBank/DDBJ whole genome shotgun (WGS) entry which is preliminary data.</text>
</comment>
<protein>
    <submittedName>
        <fullName evidence="1">Uncharacterized protein</fullName>
    </submittedName>
</protein>
<name>A0ABW4VHC6_9MICO</name>
<organism evidence="1 2">
    <name type="scientific">Promicromonospora aerolata</name>
    <dbReference type="NCBI Taxonomy" id="195749"/>
    <lineage>
        <taxon>Bacteria</taxon>
        <taxon>Bacillati</taxon>
        <taxon>Actinomycetota</taxon>
        <taxon>Actinomycetes</taxon>
        <taxon>Micrococcales</taxon>
        <taxon>Promicromonosporaceae</taxon>
        <taxon>Promicromonospora</taxon>
    </lineage>
</organism>
<dbReference type="EMBL" id="JBHUHF010000001">
    <property type="protein sequence ID" value="MFD2028862.1"/>
    <property type="molecule type" value="Genomic_DNA"/>
</dbReference>
<accession>A0ABW4VHC6</accession>
<proteinExistence type="predicted"/>
<evidence type="ECO:0000313" key="2">
    <source>
        <dbReference type="Proteomes" id="UP001597338"/>
    </source>
</evidence>
<evidence type="ECO:0000313" key="1">
    <source>
        <dbReference type="EMBL" id="MFD2028862.1"/>
    </source>
</evidence>